<sequence length="101" mass="10835">MSWWLVWWVWLAISVTLGILEILLPVNVFLGFSGGAFGTAILVALGLDLGLGGTLLLFALISGAGILVLRLSLGGHRGTARIVERDINEPIPPRPEPPREP</sequence>
<evidence type="ECO:0000256" key="1">
    <source>
        <dbReference type="SAM" id="Phobius"/>
    </source>
</evidence>
<gene>
    <name evidence="2" type="ORF">AVDCRST_MAG15-1070</name>
</gene>
<feature type="transmembrane region" description="Helical" evidence="1">
    <location>
        <begin position="6"/>
        <end position="24"/>
    </location>
</feature>
<keyword evidence="1" id="KW-1133">Transmembrane helix</keyword>
<evidence type="ECO:0008006" key="3">
    <source>
        <dbReference type="Google" id="ProtNLM"/>
    </source>
</evidence>
<keyword evidence="1" id="KW-0472">Membrane</keyword>
<accession>A0A6J4NZG8</accession>
<protein>
    <recommendedName>
        <fullName evidence="3">Activity regulator of membrane protease YbbK</fullName>
    </recommendedName>
</protein>
<feature type="transmembrane region" description="Helical" evidence="1">
    <location>
        <begin position="29"/>
        <end position="47"/>
    </location>
</feature>
<dbReference type="AlphaFoldDB" id="A0A6J4NZG8"/>
<proteinExistence type="predicted"/>
<dbReference type="EMBL" id="CADCUU010000148">
    <property type="protein sequence ID" value="CAA9402093.1"/>
    <property type="molecule type" value="Genomic_DNA"/>
</dbReference>
<keyword evidence="1" id="KW-0812">Transmembrane</keyword>
<feature type="transmembrane region" description="Helical" evidence="1">
    <location>
        <begin position="53"/>
        <end position="73"/>
    </location>
</feature>
<name>A0A6J4NZG8_9RHOB</name>
<organism evidence="2">
    <name type="scientific">uncultured Rubellimicrobium sp</name>
    <dbReference type="NCBI Taxonomy" id="543078"/>
    <lineage>
        <taxon>Bacteria</taxon>
        <taxon>Pseudomonadati</taxon>
        <taxon>Pseudomonadota</taxon>
        <taxon>Alphaproteobacteria</taxon>
        <taxon>Rhodobacterales</taxon>
        <taxon>Roseobacteraceae</taxon>
        <taxon>Rubellimicrobium</taxon>
        <taxon>environmental samples</taxon>
    </lineage>
</organism>
<evidence type="ECO:0000313" key="2">
    <source>
        <dbReference type="EMBL" id="CAA9402093.1"/>
    </source>
</evidence>
<reference evidence="2" key="1">
    <citation type="submission" date="2020-02" db="EMBL/GenBank/DDBJ databases">
        <authorList>
            <person name="Meier V. D."/>
        </authorList>
    </citation>
    <scope>NUCLEOTIDE SEQUENCE</scope>
    <source>
        <strain evidence="2">AVDCRST_MAG15</strain>
    </source>
</reference>